<dbReference type="Gene3D" id="3.40.50.300">
    <property type="entry name" value="P-loop containing nucleotide triphosphate hydrolases"/>
    <property type="match status" value="1"/>
</dbReference>
<protein>
    <recommendedName>
        <fullName evidence="3">TIR domain-containing protein</fullName>
    </recommendedName>
</protein>
<accession>A0A5C6MEH9</accession>
<feature type="non-terminal residue" evidence="1">
    <location>
        <position position="1"/>
    </location>
</feature>
<dbReference type="Gene3D" id="3.40.50.10140">
    <property type="entry name" value="Toll/interleukin-1 receptor homology (TIR) domain"/>
    <property type="match status" value="1"/>
</dbReference>
<organism evidence="1 2">
    <name type="scientific">Planctomyces bekefii</name>
    <dbReference type="NCBI Taxonomy" id="1653850"/>
    <lineage>
        <taxon>Bacteria</taxon>
        <taxon>Pseudomonadati</taxon>
        <taxon>Planctomycetota</taxon>
        <taxon>Planctomycetia</taxon>
        <taxon>Planctomycetales</taxon>
        <taxon>Planctomycetaceae</taxon>
        <taxon>Planctomyces</taxon>
    </lineage>
</organism>
<evidence type="ECO:0008006" key="3">
    <source>
        <dbReference type="Google" id="ProtNLM"/>
    </source>
</evidence>
<proteinExistence type="predicted"/>
<comment type="caution">
    <text evidence="1">The sequence shown here is derived from an EMBL/GenBank/DDBJ whole genome shotgun (WGS) entry which is preliminary data.</text>
</comment>
<name>A0A5C6MEH9_9PLAN</name>
<reference evidence="1 2" key="1">
    <citation type="submission" date="2019-08" db="EMBL/GenBank/DDBJ databases">
        <title>100 year-old enigma solved: identification of Planctomyces bekefii, the type genus and species of the phylum Planctomycetes.</title>
        <authorList>
            <person name="Svetlana D.N."/>
            <person name="Overmann J."/>
        </authorList>
    </citation>
    <scope>NUCLEOTIDE SEQUENCE [LARGE SCALE GENOMIC DNA]</scope>
    <source>
        <strain evidence="1">Phe10_nw2017</strain>
    </source>
</reference>
<dbReference type="Proteomes" id="UP000321083">
    <property type="component" value="Unassembled WGS sequence"/>
</dbReference>
<evidence type="ECO:0000313" key="2">
    <source>
        <dbReference type="Proteomes" id="UP000321083"/>
    </source>
</evidence>
<dbReference type="EMBL" id="SRHE01000001">
    <property type="protein sequence ID" value="TWW12813.1"/>
    <property type="molecule type" value="Genomic_DNA"/>
</dbReference>
<reference evidence="1 2" key="2">
    <citation type="submission" date="2019-08" db="EMBL/GenBank/DDBJ databases">
        <authorList>
            <person name="Henke P."/>
        </authorList>
    </citation>
    <scope>NUCLEOTIDE SEQUENCE [LARGE SCALE GENOMIC DNA]</scope>
    <source>
        <strain evidence="1">Phe10_nw2017</strain>
    </source>
</reference>
<sequence>GGGIFLEAVKKRLRSEYDFILIDSRTGISDTAGICTVQMPDDLVVCFTMNRQSILGARDVCRAAEQQRIKPDGSPGLRIWPVPMRVEMAEKERLDNARGLMRREFAGVSWQLNRRQRREYWQEIEVLYVPYYACEETLATLSDTPGLSNTLLHAMEQIAGKIVGWCGTNGVNGDLWERLPCTYTDDSSRLAAFRKYSAAAPEVAPGTRRALRNIVIVYSCSDVPAVEIEHAATVIERTFPQFSVFHDARLKIGERWQEKWERAIEACDVAIVLCGRALLEGSWSDDFPVAEFAQRLAATDSVTVIPVAGFGVTLRELPAYLRGIRGISLDSMFADSERVWESVNWRGVSGGQFGSVLCEILESRVDTTAEGDVASNLAAAVVDPEDPNKGRFGGGGST</sequence>
<dbReference type="InterPro" id="IPR035897">
    <property type="entry name" value="Toll_tir_struct_dom_sf"/>
</dbReference>
<gene>
    <name evidence="1" type="ORF">E3A20_00150</name>
</gene>
<dbReference type="AlphaFoldDB" id="A0A5C6MEH9"/>
<dbReference type="SUPFAM" id="SSF52200">
    <property type="entry name" value="Toll/Interleukin receptor TIR domain"/>
    <property type="match status" value="1"/>
</dbReference>
<dbReference type="InterPro" id="IPR027417">
    <property type="entry name" value="P-loop_NTPase"/>
</dbReference>
<keyword evidence="2" id="KW-1185">Reference proteome</keyword>
<evidence type="ECO:0000313" key="1">
    <source>
        <dbReference type="EMBL" id="TWW12813.1"/>
    </source>
</evidence>